<evidence type="ECO:0000256" key="4">
    <source>
        <dbReference type="ARBA" id="ARBA00022529"/>
    </source>
</evidence>
<feature type="domain" description="Reelin" evidence="10">
    <location>
        <begin position="15"/>
        <end position="162"/>
    </location>
</feature>
<dbReference type="EMBL" id="SEYY01021570">
    <property type="protein sequence ID" value="KAB7496246.1"/>
    <property type="molecule type" value="Genomic_DNA"/>
</dbReference>
<accession>A0A5N5SQ97</accession>
<feature type="signal peptide" evidence="9">
    <location>
        <begin position="1"/>
        <end position="20"/>
    </location>
</feature>
<dbReference type="GO" id="GO:0005576">
    <property type="term" value="C:extracellular region"/>
    <property type="evidence" value="ECO:0007669"/>
    <property type="project" value="UniProtKB-SubCell"/>
</dbReference>
<dbReference type="PROSITE" id="PS51019">
    <property type="entry name" value="REELIN"/>
    <property type="match status" value="1"/>
</dbReference>
<evidence type="ECO:0000259" key="10">
    <source>
        <dbReference type="PROSITE" id="PS51019"/>
    </source>
</evidence>
<dbReference type="InterPro" id="IPR042307">
    <property type="entry name" value="Reeler_sf"/>
</dbReference>
<keyword evidence="3" id="KW-0964">Secreted</keyword>
<dbReference type="GO" id="GO:0042742">
    <property type="term" value="P:defense response to bacterium"/>
    <property type="evidence" value="ECO:0007669"/>
    <property type="project" value="UniProtKB-KW"/>
</dbReference>
<evidence type="ECO:0000256" key="2">
    <source>
        <dbReference type="ARBA" id="ARBA00008501"/>
    </source>
</evidence>
<dbReference type="PANTHER" id="PTHR45828:SF9">
    <property type="entry name" value="CELL WALL INTEGRITY AND STRESS RESPONSE COMPONENT 4-LIKE-RELATED"/>
    <property type="match status" value="1"/>
</dbReference>
<evidence type="ECO:0000256" key="7">
    <source>
        <dbReference type="ARBA" id="ARBA00022859"/>
    </source>
</evidence>
<dbReference type="PANTHER" id="PTHR45828">
    <property type="entry name" value="CYTOCHROME B561/FERRIC REDUCTASE TRANSMEMBRANE"/>
    <property type="match status" value="1"/>
</dbReference>
<sequence>MAMKFLMFGVMLVGLRSSFAYNSGAPEQTCDSMTPGHTPFQPQVTTSPFTLNAFKTGVPGEVTIELRSRDNQQFKGFMIKAFRPGLNGDVRHLGEFGGNFHDFANKVECPLEQVLTHWNSQPKTELKFTWNAKENGNIQFRATVVQAYDIFYMNILSPVINL</sequence>
<dbReference type="GO" id="GO:0016020">
    <property type="term" value="C:membrane"/>
    <property type="evidence" value="ECO:0007669"/>
    <property type="project" value="TreeGrafter"/>
</dbReference>
<protein>
    <submittedName>
        <fullName evidence="11">Putative defense protein 3</fullName>
    </submittedName>
</protein>
<dbReference type="OrthoDB" id="6418377at2759"/>
<proteinExistence type="inferred from homology"/>
<keyword evidence="7" id="KW-0391">Immunity</keyword>
<evidence type="ECO:0000256" key="1">
    <source>
        <dbReference type="ARBA" id="ARBA00004613"/>
    </source>
</evidence>
<comment type="similarity">
    <text evidence="2">Belongs to the insect defense protein family.</text>
</comment>
<dbReference type="Gene3D" id="2.60.40.4060">
    <property type="entry name" value="Reeler domain"/>
    <property type="match status" value="1"/>
</dbReference>
<dbReference type="Proteomes" id="UP000326759">
    <property type="component" value="Unassembled WGS sequence"/>
</dbReference>
<dbReference type="GO" id="GO:0045087">
    <property type="term" value="P:innate immune response"/>
    <property type="evidence" value="ECO:0007669"/>
    <property type="project" value="UniProtKB-KW"/>
</dbReference>
<gene>
    <name evidence="11" type="primary">DFP3</name>
    <name evidence="11" type="ORF">Anas_05784</name>
</gene>
<evidence type="ECO:0000313" key="12">
    <source>
        <dbReference type="Proteomes" id="UP000326759"/>
    </source>
</evidence>
<dbReference type="Pfam" id="PF02014">
    <property type="entry name" value="Reeler"/>
    <property type="match status" value="1"/>
</dbReference>
<evidence type="ECO:0000256" key="6">
    <source>
        <dbReference type="ARBA" id="ARBA00022729"/>
    </source>
</evidence>
<dbReference type="InterPro" id="IPR051237">
    <property type="entry name" value="Ferric-chelate_Red/DefProt"/>
</dbReference>
<keyword evidence="8" id="KW-0044">Antibiotic</keyword>
<comment type="subcellular location">
    <subcellularLocation>
        <location evidence="1">Secreted</location>
    </subcellularLocation>
</comment>
<keyword evidence="5" id="KW-0399">Innate immunity</keyword>
<keyword evidence="4" id="KW-0929">Antimicrobial</keyword>
<dbReference type="InterPro" id="IPR002861">
    <property type="entry name" value="Reeler_dom"/>
</dbReference>
<feature type="chain" id="PRO_5024426651" evidence="9">
    <location>
        <begin position="21"/>
        <end position="162"/>
    </location>
</feature>
<dbReference type="AlphaFoldDB" id="A0A5N5SQ97"/>
<dbReference type="CDD" id="cd08544">
    <property type="entry name" value="Reeler"/>
    <property type="match status" value="1"/>
</dbReference>
<reference evidence="11 12" key="1">
    <citation type="journal article" date="2019" name="PLoS Biol.">
        <title>Sex chromosomes control vertical transmission of feminizing Wolbachia symbionts in an isopod.</title>
        <authorList>
            <person name="Becking T."/>
            <person name="Chebbi M.A."/>
            <person name="Giraud I."/>
            <person name="Moumen B."/>
            <person name="Laverre T."/>
            <person name="Caubet Y."/>
            <person name="Peccoud J."/>
            <person name="Gilbert C."/>
            <person name="Cordaux R."/>
        </authorList>
    </citation>
    <scope>NUCLEOTIDE SEQUENCE [LARGE SCALE GENOMIC DNA]</scope>
    <source>
        <strain evidence="11">ANa2</strain>
        <tissue evidence="11">Whole body excluding digestive tract and cuticle</tissue>
    </source>
</reference>
<comment type="caution">
    <text evidence="11">The sequence shown here is derived from an EMBL/GenBank/DDBJ whole genome shotgun (WGS) entry which is preliminary data.</text>
</comment>
<evidence type="ECO:0000256" key="8">
    <source>
        <dbReference type="ARBA" id="ARBA00023022"/>
    </source>
</evidence>
<keyword evidence="12" id="KW-1185">Reference proteome</keyword>
<organism evidence="11 12">
    <name type="scientific">Armadillidium nasatum</name>
    <dbReference type="NCBI Taxonomy" id="96803"/>
    <lineage>
        <taxon>Eukaryota</taxon>
        <taxon>Metazoa</taxon>
        <taxon>Ecdysozoa</taxon>
        <taxon>Arthropoda</taxon>
        <taxon>Crustacea</taxon>
        <taxon>Multicrustacea</taxon>
        <taxon>Malacostraca</taxon>
        <taxon>Eumalacostraca</taxon>
        <taxon>Peracarida</taxon>
        <taxon>Isopoda</taxon>
        <taxon>Oniscidea</taxon>
        <taxon>Crinocheta</taxon>
        <taxon>Armadillidiidae</taxon>
        <taxon>Armadillidium</taxon>
    </lineage>
</organism>
<evidence type="ECO:0000313" key="11">
    <source>
        <dbReference type="EMBL" id="KAB7496246.1"/>
    </source>
</evidence>
<keyword evidence="6 9" id="KW-0732">Signal</keyword>
<evidence type="ECO:0000256" key="5">
    <source>
        <dbReference type="ARBA" id="ARBA00022588"/>
    </source>
</evidence>
<evidence type="ECO:0000256" key="3">
    <source>
        <dbReference type="ARBA" id="ARBA00022525"/>
    </source>
</evidence>
<name>A0A5N5SQ97_9CRUS</name>
<evidence type="ECO:0000256" key="9">
    <source>
        <dbReference type="SAM" id="SignalP"/>
    </source>
</evidence>